<evidence type="ECO:0000313" key="3">
    <source>
        <dbReference type="Proteomes" id="UP000242682"/>
    </source>
</evidence>
<name>A0A2P8H3C1_9BACL</name>
<keyword evidence="3" id="KW-1185">Reference proteome</keyword>
<sequence>MTRKGTAGRAPQSNIGANDSAVDKAVKKVKEVFDGENEATNYDDVDHDAEAIEYSKRKQAEDNRENE</sequence>
<comment type="caution">
    <text evidence="2">The sequence shown here is derived from an EMBL/GenBank/DDBJ whole genome shotgun (WGS) entry which is preliminary data.</text>
</comment>
<organism evidence="2 3">
    <name type="scientific">Planomicrobium soli</name>
    <dbReference type="NCBI Taxonomy" id="1176648"/>
    <lineage>
        <taxon>Bacteria</taxon>
        <taxon>Bacillati</taxon>
        <taxon>Bacillota</taxon>
        <taxon>Bacilli</taxon>
        <taxon>Bacillales</taxon>
        <taxon>Caryophanaceae</taxon>
        <taxon>Planomicrobium</taxon>
    </lineage>
</organism>
<protein>
    <recommendedName>
        <fullName evidence="4">DUF4025 domain-containing protein</fullName>
    </recommendedName>
</protein>
<reference evidence="2 3" key="1">
    <citation type="submission" date="2018-03" db="EMBL/GenBank/DDBJ databases">
        <title>Genomic Encyclopedia of Type Strains, Phase III (KMG-III): the genomes of soil and plant-associated and newly described type strains.</title>
        <authorList>
            <person name="Whitman W."/>
        </authorList>
    </citation>
    <scope>NUCLEOTIDE SEQUENCE [LARGE SCALE GENOMIC DNA]</scope>
    <source>
        <strain evidence="2 3">CGMCC 1.12259</strain>
    </source>
</reference>
<feature type="region of interest" description="Disordered" evidence="1">
    <location>
        <begin position="1"/>
        <end position="20"/>
    </location>
</feature>
<evidence type="ECO:0008006" key="4">
    <source>
        <dbReference type="Google" id="ProtNLM"/>
    </source>
</evidence>
<accession>A0A2P8H3C1</accession>
<dbReference type="EMBL" id="PYAT01000004">
    <property type="protein sequence ID" value="PSL40715.1"/>
    <property type="molecule type" value="Genomic_DNA"/>
</dbReference>
<dbReference type="RefSeq" id="WP_106532932.1">
    <property type="nucleotide sequence ID" value="NZ_PYAT01000004.1"/>
</dbReference>
<evidence type="ECO:0000256" key="1">
    <source>
        <dbReference type="SAM" id="MobiDB-lite"/>
    </source>
</evidence>
<dbReference type="OrthoDB" id="2428374at2"/>
<dbReference type="AlphaFoldDB" id="A0A2P8H3C1"/>
<dbReference type="Proteomes" id="UP000242682">
    <property type="component" value="Unassembled WGS sequence"/>
</dbReference>
<proteinExistence type="predicted"/>
<gene>
    <name evidence="2" type="ORF">B0H99_104177</name>
</gene>
<evidence type="ECO:0000313" key="2">
    <source>
        <dbReference type="EMBL" id="PSL40715.1"/>
    </source>
</evidence>